<organism evidence="1">
    <name type="scientific">Tetraselmis sp. GSL018</name>
    <dbReference type="NCBI Taxonomy" id="582737"/>
    <lineage>
        <taxon>Eukaryota</taxon>
        <taxon>Viridiplantae</taxon>
        <taxon>Chlorophyta</taxon>
        <taxon>core chlorophytes</taxon>
        <taxon>Chlorodendrophyceae</taxon>
        <taxon>Chlorodendrales</taxon>
        <taxon>Chlorodendraceae</taxon>
        <taxon>Tetraselmis</taxon>
    </lineage>
</organism>
<evidence type="ECO:0000313" key="1">
    <source>
        <dbReference type="EMBL" id="JAC67763.1"/>
    </source>
</evidence>
<feature type="unsure residue" description="D or N" evidence="1">
    <location>
        <position position="84"/>
    </location>
</feature>
<sequence>MAATLPTACFGRWQGILPANIHAGSSTRPSRRADFVKARVFLAEPTRTRKRLLGNQRNQPSSVKASGLADGLKDFFTGSAAHVDLISGTDALGQPSISTPFDVIIRAEANSAVEFKQVYLKVRSIEALEDYPVSGVDGKERVTDRTVVFDTEIQAAGPGQLAAGEQQEWTVQVLLPEELCPSFQGRYIRNVWEFEAGLGTGWSGGINPSSGWRALDVSP</sequence>
<proteinExistence type="predicted"/>
<name>A0A061R700_9CHLO</name>
<accession>A0A061R700</accession>
<dbReference type="EMBL" id="GBEZ01018702">
    <property type="protein sequence ID" value="JAC67763.1"/>
    <property type="molecule type" value="Transcribed_RNA"/>
</dbReference>
<protein>
    <submittedName>
        <fullName evidence="1">Uncharacterized protein</fullName>
    </submittedName>
</protein>
<gene>
    <name evidence="1" type="ORF">TSPGSL018_10295</name>
</gene>
<dbReference type="AlphaFoldDB" id="A0A061R700"/>
<reference evidence="1" key="1">
    <citation type="submission" date="2014-05" db="EMBL/GenBank/DDBJ databases">
        <title>The transcriptome of the halophilic microalga Tetraselmis sp. GSL018 isolated from the Great Salt Lake, Utah.</title>
        <authorList>
            <person name="Jinkerson R.E."/>
            <person name="D'Adamo S."/>
            <person name="Posewitz M.C."/>
        </authorList>
    </citation>
    <scope>NUCLEOTIDE SEQUENCE</scope>
    <source>
        <strain evidence="1">GSL018</strain>
    </source>
</reference>